<evidence type="ECO:0000313" key="1">
    <source>
        <dbReference type="EMBL" id="MYL98608.1"/>
    </source>
</evidence>
<dbReference type="Pfam" id="PF08837">
    <property type="entry name" value="DUF1810"/>
    <property type="match status" value="1"/>
</dbReference>
<organism evidence="1 2">
    <name type="scientific">Novosphingobium silvae</name>
    <dbReference type="NCBI Taxonomy" id="2692619"/>
    <lineage>
        <taxon>Bacteria</taxon>
        <taxon>Pseudomonadati</taxon>
        <taxon>Pseudomonadota</taxon>
        <taxon>Alphaproteobacteria</taxon>
        <taxon>Sphingomonadales</taxon>
        <taxon>Sphingomonadaceae</taxon>
        <taxon>Novosphingobium</taxon>
    </lineage>
</organism>
<dbReference type="InterPro" id="IPR014937">
    <property type="entry name" value="DUF1810"/>
</dbReference>
<dbReference type="RefSeq" id="WP_160986255.1">
    <property type="nucleotide sequence ID" value="NZ_WVTD01000009.1"/>
</dbReference>
<proteinExistence type="predicted"/>
<reference evidence="1 2" key="1">
    <citation type="submission" date="2019-12" db="EMBL/GenBank/DDBJ databases">
        <authorList>
            <person name="Feng G."/>
            <person name="Zhu H."/>
        </authorList>
    </citation>
    <scope>NUCLEOTIDE SEQUENCE [LARGE SCALE GENOMIC DNA]</scope>
    <source>
        <strain evidence="1 2">FGD1</strain>
    </source>
</reference>
<dbReference type="Gene3D" id="1.25.40.380">
    <property type="entry name" value="Protein of unknown function DUF1810"/>
    <property type="match status" value="1"/>
</dbReference>
<gene>
    <name evidence="1" type="ORF">GR702_12615</name>
</gene>
<protein>
    <submittedName>
        <fullName evidence="1">DUF1810 family protein</fullName>
    </submittedName>
</protein>
<dbReference type="PIRSF" id="PIRSF008546">
    <property type="entry name" value="UCP008546"/>
    <property type="match status" value="1"/>
</dbReference>
<comment type="caution">
    <text evidence="1">The sequence shown here is derived from an EMBL/GenBank/DDBJ whole genome shotgun (WGS) entry which is preliminary data.</text>
</comment>
<evidence type="ECO:0000313" key="2">
    <source>
        <dbReference type="Proteomes" id="UP000465810"/>
    </source>
</evidence>
<sequence length="157" mass="17509">MPQDLERFVAAQNVVLDDVRKELARGEKRSHWMWFVFPQVAGLGLSSTAQFYAIQDLAEAGRYLAHPVLGRRLAECTQLMLDWAPRRSASAILGTVDALKFCSSMTLFKVAAQDTGGDSEVFGRALEAFCQGPRDERTLQLLRTDGVGNQHSRPREI</sequence>
<dbReference type="InterPro" id="IPR036287">
    <property type="entry name" value="Rv1873-like_sf"/>
</dbReference>
<dbReference type="EMBL" id="WVTD01000009">
    <property type="protein sequence ID" value="MYL98608.1"/>
    <property type="molecule type" value="Genomic_DNA"/>
</dbReference>
<keyword evidence="2" id="KW-1185">Reference proteome</keyword>
<accession>A0A7X4GH79</accession>
<dbReference type="SUPFAM" id="SSF140736">
    <property type="entry name" value="Rv1873-like"/>
    <property type="match status" value="1"/>
</dbReference>
<name>A0A7X4GH79_9SPHN</name>
<dbReference type="AlphaFoldDB" id="A0A7X4GH79"/>
<dbReference type="Proteomes" id="UP000465810">
    <property type="component" value="Unassembled WGS sequence"/>
</dbReference>